<sequence>MSTELLNLTAGEASKMLAAKKVSPVELLDAFLGRIDEVDEKIHSYILVTAEQAREHAQTAEKEILAGDYKGLLHGIPYAVKDNYFTKGIRTCVASRVLMDHVPDFDSTVISKLDQAGAVMLGKLNTWEYGTGTGSVHFDLPFEPARNPWNTDYITGGSSSGSGASVAGRTAMVSMGSDTGGSVRLPAAACGLQGLKPTYGRISKYGILPNCWSLDVAGPLCWTVEDCAIMLQAVAGYDPKDSASLDVAVPDYMAELGKGVKGLKIACVSDLDSSNDLLDVANRVAFENMIQVLRSEGAELVEVKLPTSLSDYRDANGIIGQVESYSLHEKEFLQSAHLMGQALRDKLTSGFMYRAVDYVNAQRRRKALAMATDELIQNYDALIMPCALHTAPKYGNDAHVKAFTTDTACPVFNISGHPAMSICTGFDANGLPTNAQIVGKWLDEAMVLRVGHAFERATDFRKTRPAL</sequence>
<dbReference type="PROSITE" id="PS00571">
    <property type="entry name" value="AMIDASES"/>
    <property type="match status" value="1"/>
</dbReference>
<evidence type="ECO:0000256" key="1">
    <source>
        <dbReference type="ARBA" id="ARBA00009199"/>
    </source>
</evidence>
<dbReference type="InterPro" id="IPR000120">
    <property type="entry name" value="Amidase"/>
</dbReference>
<dbReference type="InterPro" id="IPR020556">
    <property type="entry name" value="Amidase_CS"/>
</dbReference>
<feature type="domain" description="Amidase" evidence="2">
    <location>
        <begin position="26"/>
        <end position="448"/>
    </location>
</feature>
<dbReference type="PANTHER" id="PTHR11895">
    <property type="entry name" value="TRANSAMIDASE"/>
    <property type="match status" value="1"/>
</dbReference>
<evidence type="ECO:0000313" key="3">
    <source>
        <dbReference type="EMBL" id="MBV4397868.1"/>
    </source>
</evidence>
<dbReference type="InterPro" id="IPR023631">
    <property type="entry name" value="Amidase_dom"/>
</dbReference>
<name>A0ABS6NQF3_9BURK</name>
<proteinExistence type="inferred from homology"/>
<keyword evidence="4" id="KW-1185">Reference proteome</keyword>
<dbReference type="RefSeq" id="WP_217735375.1">
    <property type="nucleotide sequence ID" value="NZ_JAHSPR010000009.1"/>
</dbReference>
<evidence type="ECO:0000259" key="2">
    <source>
        <dbReference type="Pfam" id="PF01425"/>
    </source>
</evidence>
<gene>
    <name evidence="3" type="ORF">KU392_11490</name>
</gene>
<dbReference type="PANTHER" id="PTHR11895:SF7">
    <property type="entry name" value="GLUTAMYL-TRNA(GLN) AMIDOTRANSFERASE SUBUNIT A, MITOCHONDRIAL"/>
    <property type="match status" value="1"/>
</dbReference>
<comment type="similarity">
    <text evidence="1">Belongs to the amidase family.</text>
</comment>
<accession>A0ABS6NQF3</accession>
<reference evidence="3 4" key="1">
    <citation type="submission" date="2021-06" db="EMBL/GenBank/DDBJ databases">
        <authorList>
            <person name="Lu T."/>
            <person name="Wang Q."/>
            <person name="Han X."/>
        </authorList>
    </citation>
    <scope>NUCLEOTIDE SEQUENCE [LARGE SCALE GENOMIC DNA]</scope>
    <source>
        <strain evidence="3 4">LAM0050</strain>
    </source>
</reference>
<evidence type="ECO:0000313" key="4">
    <source>
        <dbReference type="Proteomes" id="UP000722165"/>
    </source>
</evidence>
<comment type="caution">
    <text evidence="3">The sequence shown here is derived from an EMBL/GenBank/DDBJ whole genome shotgun (WGS) entry which is preliminary data.</text>
</comment>
<dbReference type="Proteomes" id="UP000722165">
    <property type="component" value="Unassembled WGS sequence"/>
</dbReference>
<protein>
    <submittedName>
        <fullName evidence="3">Amidase</fullName>
    </submittedName>
</protein>
<dbReference type="EMBL" id="JAHSPR010000009">
    <property type="protein sequence ID" value="MBV4397868.1"/>
    <property type="molecule type" value="Genomic_DNA"/>
</dbReference>
<dbReference type="Pfam" id="PF01425">
    <property type="entry name" value="Amidase"/>
    <property type="match status" value="1"/>
</dbReference>
<organism evidence="3 4">
    <name type="scientific">Advenella alkanexedens</name>
    <dbReference type="NCBI Taxonomy" id="1481665"/>
    <lineage>
        <taxon>Bacteria</taxon>
        <taxon>Pseudomonadati</taxon>
        <taxon>Pseudomonadota</taxon>
        <taxon>Betaproteobacteria</taxon>
        <taxon>Burkholderiales</taxon>
        <taxon>Alcaligenaceae</taxon>
    </lineage>
</organism>